<accession>A0A1H0CDK9</accession>
<organism evidence="5 6">
    <name type="scientific">Nocardioides szechwanensis</name>
    <dbReference type="NCBI Taxonomy" id="1005944"/>
    <lineage>
        <taxon>Bacteria</taxon>
        <taxon>Bacillati</taxon>
        <taxon>Actinomycetota</taxon>
        <taxon>Actinomycetes</taxon>
        <taxon>Propionibacteriales</taxon>
        <taxon>Nocardioidaceae</taxon>
        <taxon>Nocardioides</taxon>
    </lineage>
</organism>
<dbReference type="InterPro" id="IPR018973">
    <property type="entry name" value="MZB"/>
</dbReference>
<evidence type="ECO:0000256" key="2">
    <source>
        <dbReference type="ARBA" id="ARBA00022840"/>
    </source>
</evidence>
<dbReference type="GO" id="GO:0036297">
    <property type="term" value="P:interstrand cross-link repair"/>
    <property type="evidence" value="ECO:0007669"/>
    <property type="project" value="TreeGrafter"/>
</dbReference>
<dbReference type="GO" id="GO:0003676">
    <property type="term" value="F:nucleic acid binding"/>
    <property type="evidence" value="ECO:0007669"/>
    <property type="project" value="InterPro"/>
</dbReference>
<name>A0A1H0CDK9_9ACTN</name>
<dbReference type="InterPro" id="IPR001650">
    <property type="entry name" value="Helicase_C-like"/>
</dbReference>
<keyword evidence="5" id="KW-0347">Helicase</keyword>
<evidence type="ECO:0000259" key="4">
    <source>
        <dbReference type="PROSITE" id="PS51194"/>
    </source>
</evidence>
<dbReference type="AlphaFoldDB" id="A0A1H0CDK9"/>
<protein>
    <submittedName>
        <fullName evidence="5">DEAD/DEAH box helicase domain-containing protein</fullName>
    </submittedName>
</protein>
<dbReference type="STRING" id="1005944.SAMN05192576_2391"/>
<dbReference type="PROSITE" id="PS51194">
    <property type="entry name" value="HELICASE_CTER"/>
    <property type="match status" value="1"/>
</dbReference>
<dbReference type="PANTHER" id="PTHR47957:SF3">
    <property type="entry name" value="ATP-DEPENDENT HELICASE HRQ1"/>
    <property type="match status" value="1"/>
</dbReference>
<evidence type="ECO:0000313" key="5">
    <source>
        <dbReference type="EMBL" id="SDN55861.1"/>
    </source>
</evidence>
<dbReference type="GO" id="GO:0005524">
    <property type="term" value="F:ATP binding"/>
    <property type="evidence" value="ECO:0007669"/>
    <property type="project" value="UniProtKB-KW"/>
</dbReference>
<dbReference type="CDD" id="cd17923">
    <property type="entry name" value="DEXHc_Hrq1-like"/>
    <property type="match status" value="1"/>
</dbReference>
<dbReference type="Proteomes" id="UP000199004">
    <property type="component" value="Unassembled WGS sequence"/>
</dbReference>
<dbReference type="GO" id="GO:0043138">
    <property type="term" value="F:3'-5' DNA helicase activity"/>
    <property type="evidence" value="ECO:0007669"/>
    <property type="project" value="TreeGrafter"/>
</dbReference>
<dbReference type="Pfam" id="PF00271">
    <property type="entry name" value="Helicase_C"/>
    <property type="match status" value="1"/>
</dbReference>
<dbReference type="Pfam" id="PF09369">
    <property type="entry name" value="MZB"/>
    <property type="match status" value="1"/>
</dbReference>
<dbReference type="SMART" id="SM00487">
    <property type="entry name" value="DEXDc"/>
    <property type="match status" value="1"/>
</dbReference>
<dbReference type="InterPro" id="IPR011545">
    <property type="entry name" value="DEAD/DEAH_box_helicase_dom"/>
</dbReference>
<evidence type="ECO:0000313" key="6">
    <source>
        <dbReference type="Proteomes" id="UP000199004"/>
    </source>
</evidence>
<keyword evidence="6" id="KW-1185">Reference proteome</keyword>
<dbReference type="RefSeq" id="WP_091025014.1">
    <property type="nucleotide sequence ID" value="NZ_BKAE01000006.1"/>
</dbReference>
<dbReference type="PROSITE" id="PS51192">
    <property type="entry name" value="HELICASE_ATP_BIND_1"/>
    <property type="match status" value="1"/>
</dbReference>
<proteinExistence type="predicted"/>
<dbReference type="Pfam" id="PF00270">
    <property type="entry name" value="DEAD"/>
    <property type="match status" value="1"/>
</dbReference>
<keyword evidence="2" id="KW-0067">ATP-binding</keyword>
<dbReference type="SUPFAM" id="SSF52540">
    <property type="entry name" value="P-loop containing nucleoside triphosphate hydrolases"/>
    <property type="match status" value="1"/>
</dbReference>
<dbReference type="SMART" id="SM00490">
    <property type="entry name" value="HELICc"/>
    <property type="match status" value="1"/>
</dbReference>
<dbReference type="OrthoDB" id="143059at2"/>
<evidence type="ECO:0000256" key="1">
    <source>
        <dbReference type="ARBA" id="ARBA00022741"/>
    </source>
</evidence>
<dbReference type="Gene3D" id="3.40.50.300">
    <property type="entry name" value="P-loop containing nucleotide triphosphate hydrolases"/>
    <property type="match status" value="2"/>
</dbReference>
<dbReference type="InterPro" id="IPR027417">
    <property type="entry name" value="P-loop_NTPase"/>
</dbReference>
<reference evidence="6" key="1">
    <citation type="submission" date="2016-10" db="EMBL/GenBank/DDBJ databases">
        <authorList>
            <person name="Varghese N."/>
            <person name="Submissions S."/>
        </authorList>
    </citation>
    <scope>NUCLEOTIDE SEQUENCE [LARGE SCALE GENOMIC DNA]</scope>
    <source>
        <strain evidence="6">CGMCC 1.11147</strain>
    </source>
</reference>
<evidence type="ECO:0000259" key="3">
    <source>
        <dbReference type="PROSITE" id="PS51192"/>
    </source>
</evidence>
<keyword evidence="1" id="KW-0547">Nucleotide-binding</keyword>
<dbReference type="NCBIfam" id="TIGR03817">
    <property type="entry name" value="DECH_helic"/>
    <property type="match status" value="1"/>
</dbReference>
<dbReference type="CDD" id="cd18797">
    <property type="entry name" value="SF2_C_Hrq"/>
    <property type="match status" value="1"/>
</dbReference>
<dbReference type="InterPro" id="IPR055227">
    <property type="entry name" value="HRQ1_WHD"/>
</dbReference>
<dbReference type="PANTHER" id="PTHR47957">
    <property type="entry name" value="ATP-DEPENDENT HELICASE HRQ1"/>
    <property type="match status" value="1"/>
</dbReference>
<dbReference type="InterPro" id="IPR014001">
    <property type="entry name" value="Helicase_ATP-bd"/>
</dbReference>
<keyword evidence="5" id="KW-0378">Hydrolase</keyword>
<dbReference type="Pfam" id="PF22982">
    <property type="entry name" value="WHD_HRQ1"/>
    <property type="match status" value="1"/>
</dbReference>
<feature type="domain" description="Helicase C-terminal" evidence="4">
    <location>
        <begin position="295"/>
        <end position="448"/>
    </location>
</feature>
<sequence>MPSSTSPLSRSGSELVRRLAAAPGREDRLTHVETLAPRAAVFGDWPDWVAPDVRAAWVARGVERPWLHQVQAAELAHAGQHVVLSTGTASGKSLAYQLPALTAARSSRGTRGQRGATVLYLAPTKALAQDQLAGLTSLGLDVRVTTHDGDSGRDQRDWARDYAEYVLTNPDMLHRSLLPGHARWSAFLGSLRYVVVDECHHYRGVFGAHVSQVLRRLRRICAHYGAYPTFVLASATVAEPETAAGRLTGLPVRAVTDDASPRGQVTLGLWEPPFTSYAGENGAPVRRAASSESADLLADLVAEGVRTLAFVRSRRGAEQVALTAAELLAEVDPSLPGRVAAYRGGYLPEERRAIEQSLRDGSLVGLAATNALELGIDVSGLDAVIMAGFPGTRAALWQQVGRAGRDAQDALGLMVARDDPLDTYLVHHPEALFGRPVEATVFDPDNPYVLGPHLCAAAQEIPLTDDDLPLFGDTAPSVVAGLVEAGLLRRRPRGWFWTDRRRAADLADIRSAGGSPIQLIEAETGRVVGTVDGGRAHGTAHEGAVYVHRGETWLVESLDLDEHVAVMSRAEPHYSTSAREITDITIVSERLHQEWGRSRLSLGEVDVSHQVVSFLKRRRPSGEVIGEELLDLPVRALRTTAVWWTVPDDLLTDAGLATADLPGAAHAAEHCSIGLLPLFATCDRWDIGGVSTALHGDTGRLTVFVYDGHPGGAGFSERGFGAAREWLTATRDTIASCACADGCPSCIQSPKCGNQNNPLDKLAAARLLDVLLAGAGD</sequence>
<dbReference type="GO" id="GO:0006289">
    <property type="term" value="P:nucleotide-excision repair"/>
    <property type="evidence" value="ECO:0007669"/>
    <property type="project" value="TreeGrafter"/>
</dbReference>
<dbReference type="EMBL" id="FNIC01000003">
    <property type="protein sequence ID" value="SDN55861.1"/>
    <property type="molecule type" value="Genomic_DNA"/>
</dbReference>
<gene>
    <name evidence="5" type="ORF">SAMN05192576_2391</name>
</gene>
<dbReference type="InterPro" id="IPR022307">
    <property type="entry name" value="Helicase_put_actinobac"/>
</dbReference>
<feature type="domain" description="Helicase ATP-binding" evidence="3">
    <location>
        <begin position="73"/>
        <end position="255"/>
    </location>
</feature>